<keyword evidence="3" id="KW-0343">GTPase activation</keyword>
<sequence>MASDDLPKEFDIIVVGTGLTEAIVAAAFSRIGLKVLHLDRNDYYGGAYANFNLEAIETWKQKNNSLTENTGPVSESAVDSGIKELLNDGEVTVALPPESAQAFNVKSYFHIRERTSEEEAAAEAKKSKSRFFWSPVNVAKEQDLDPEENKPDSREESENIETITSENTVKQNNVDKAPEKLSGDAGLEEISRNEKGLGDSGAVGDIGEVDGLSGLTLSESRTDDTDGRQVVPEQNQSVSGEKEVGPSAGGDQDLASVQTSETKTEGAGDSEDKEPKEWTVGDLKDEWRRFCFDISPKVLYCCGEIIDLLIQSDVARYCEFRTVSRVLTLLNGSLQQVPCSRADVFSSKIVSLVEKRLMMKFLQFAADYETHPEDYHEYKGKPFVDFLKSKRLTPNIQHFVQHAIAMVTDSATTEEGLKATQIFLRSLGRYGNTAFLYPLYGTGELPQAFARLSAVFGGVYCLQVSPTHIVADSDNTCCGIITSNNQLIRS</sequence>
<accession>A0A8S3Z0Z8</accession>
<dbReference type="Gene3D" id="3.30.519.10">
    <property type="entry name" value="Guanine Nucleotide Dissociation Inhibitor, domain 2"/>
    <property type="match status" value="1"/>
</dbReference>
<proteinExistence type="inferred from homology"/>
<dbReference type="PANTHER" id="PTHR11787">
    <property type="entry name" value="RAB GDP-DISSOCIATION INHIBITOR"/>
    <property type="match status" value="1"/>
</dbReference>
<evidence type="ECO:0000256" key="2">
    <source>
        <dbReference type="ARBA" id="ARBA00005593"/>
    </source>
</evidence>
<evidence type="ECO:0000256" key="1">
    <source>
        <dbReference type="ARBA" id="ARBA00004496"/>
    </source>
</evidence>
<dbReference type="GO" id="GO:0005096">
    <property type="term" value="F:GTPase activator activity"/>
    <property type="evidence" value="ECO:0007669"/>
    <property type="project" value="UniProtKB-KW"/>
</dbReference>
<dbReference type="GO" id="GO:0016192">
    <property type="term" value="P:vesicle-mediated transport"/>
    <property type="evidence" value="ECO:0007669"/>
    <property type="project" value="TreeGrafter"/>
</dbReference>
<comment type="caution">
    <text evidence="6">The sequence shown here is derived from an EMBL/GenBank/DDBJ whole genome shotgun (WGS) entry which is preliminary data.</text>
</comment>
<feature type="compositionally biased region" description="Basic and acidic residues" evidence="5">
    <location>
        <begin position="140"/>
        <end position="157"/>
    </location>
</feature>
<dbReference type="InterPro" id="IPR018203">
    <property type="entry name" value="GDP_dissociation_inhibitor"/>
</dbReference>
<keyword evidence="4" id="KW-0963">Cytoplasm</keyword>
<evidence type="ECO:0000256" key="4">
    <source>
        <dbReference type="ARBA" id="ARBA00022490"/>
    </source>
</evidence>
<dbReference type="EMBL" id="CAJHNH020001407">
    <property type="protein sequence ID" value="CAG5122964.1"/>
    <property type="molecule type" value="Genomic_DNA"/>
</dbReference>
<evidence type="ECO:0000256" key="5">
    <source>
        <dbReference type="SAM" id="MobiDB-lite"/>
    </source>
</evidence>
<dbReference type="InterPro" id="IPR001738">
    <property type="entry name" value="Rab_escort"/>
</dbReference>
<dbReference type="GO" id="GO:0005968">
    <property type="term" value="C:Rab-protein geranylgeranyltransferase complex"/>
    <property type="evidence" value="ECO:0007669"/>
    <property type="project" value="InterPro"/>
</dbReference>
<dbReference type="SUPFAM" id="SSF51905">
    <property type="entry name" value="FAD/NAD(P)-binding domain"/>
    <property type="match status" value="1"/>
</dbReference>
<name>A0A8S3Z0Z8_9EUPU</name>
<comment type="subcellular location">
    <subcellularLocation>
        <location evidence="1">Cytoplasm</location>
    </subcellularLocation>
</comment>
<dbReference type="OrthoDB" id="1923006at2759"/>
<evidence type="ECO:0000256" key="3">
    <source>
        <dbReference type="ARBA" id="ARBA00022468"/>
    </source>
</evidence>
<keyword evidence="7" id="KW-1185">Reference proteome</keyword>
<reference evidence="6" key="1">
    <citation type="submission" date="2021-04" db="EMBL/GenBank/DDBJ databases">
        <authorList>
            <consortium name="Molecular Ecology Group"/>
        </authorList>
    </citation>
    <scope>NUCLEOTIDE SEQUENCE</scope>
</reference>
<dbReference type="AlphaFoldDB" id="A0A8S3Z0Z8"/>
<dbReference type="GO" id="GO:0006886">
    <property type="term" value="P:intracellular protein transport"/>
    <property type="evidence" value="ECO:0007669"/>
    <property type="project" value="InterPro"/>
</dbReference>
<evidence type="ECO:0008006" key="8">
    <source>
        <dbReference type="Google" id="ProtNLM"/>
    </source>
</evidence>
<dbReference type="GO" id="GO:0005634">
    <property type="term" value="C:nucleus"/>
    <property type="evidence" value="ECO:0007669"/>
    <property type="project" value="TreeGrafter"/>
</dbReference>
<feature type="region of interest" description="Disordered" evidence="5">
    <location>
        <begin position="139"/>
        <end position="276"/>
    </location>
</feature>
<dbReference type="PANTHER" id="PTHR11787:SF4">
    <property type="entry name" value="CHM, RAB ESCORT PROTEIN 1"/>
    <property type="match status" value="1"/>
</dbReference>
<dbReference type="Gene3D" id="3.50.50.60">
    <property type="entry name" value="FAD/NAD(P)-binding domain"/>
    <property type="match status" value="2"/>
</dbReference>
<dbReference type="Pfam" id="PF00996">
    <property type="entry name" value="GDI"/>
    <property type="match status" value="2"/>
</dbReference>
<dbReference type="GO" id="GO:0005092">
    <property type="term" value="F:GDP-dissociation inhibitor activity"/>
    <property type="evidence" value="ECO:0007669"/>
    <property type="project" value="InterPro"/>
</dbReference>
<dbReference type="GO" id="GO:0007264">
    <property type="term" value="P:small GTPase-mediated signal transduction"/>
    <property type="evidence" value="ECO:0007669"/>
    <property type="project" value="InterPro"/>
</dbReference>
<comment type="similarity">
    <text evidence="2">Belongs to the Rab GDI family.</text>
</comment>
<organism evidence="6 7">
    <name type="scientific">Candidula unifasciata</name>
    <dbReference type="NCBI Taxonomy" id="100452"/>
    <lineage>
        <taxon>Eukaryota</taxon>
        <taxon>Metazoa</taxon>
        <taxon>Spiralia</taxon>
        <taxon>Lophotrochozoa</taxon>
        <taxon>Mollusca</taxon>
        <taxon>Gastropoda</taxon>
        <taxon>Heterobranchia</taxon>
        <taxon>Euthyneura</taxon>
        <taxon>Panpulmonata</taxon>
        <taxon>Eupulmonata</taxon>
        <taxon>Stylommatophora</taxon>
        <taxon>Helicina</taxon>
        <taxon>Helicoidea</taxon>
        <taxon>Geomitridae</taxon>
        <taxon>Candidula</taxon>
    </lineage>
</organism>
<gene>
    <name evidence="6" type="ORF">CUNI_LOCUS8522</name>
</gene>
<dbReference type="FunFam" id="1.10.405.10:FF:000003">
    <property type="entry name" value="Rab proteins geranylgeranyltransferase component A"/>
    <property type="match status" value="1"/>
</dbReference>
<dbReference type="InterPro" id="IPR036188">
    <property type="entry name" value="FAD/NAD-bd_sf"/>
</dbReference>
<evidence type="ECO:0000313" key="6">
    <source>
        <dbReference type="EMBL" id="CAG5122964.1"/>
    </source>
</evidence>
<dbReference type="GO" id="GO:0005829">
    <property type="term" value="C:cytosol"/>
    <property type="evidence" value="ECO:0007669"/>
    <property type="project" value="TreeGrafter"/>
</dbReference>
<protein>
    <recommendedName>
        <fullName evidence="8">Rab proteins geranylgeranyltransferase component A</fullName>
    </recommendedName>
</protein>
<feature type="non-terminal residue" evidence="6">
    <location>
        <position position="490"/>
    </location>
</feature>
<evidence type="ECO:0000313" key="7">
    <source>
        <dbReference type="Proteomes" id="UP000678393"/>
    </source>
</evidence>
<dbReference type="Proteomes" id="UP000678393">
    <property type="component" value="Unassembled WGS sequence"/>
</dbReference>
<dbReference type="PIRSF" id="PIRSF016550">
    <property type="entry name" value="Rab_ger_ger_transf_A_euk"/>
    <property type="match status" value="1"/>
</dbReference>
<dbReference type="PRINTS" id="PR00891">
    <property type="entry name" value="RABGDIREP"/>
</dbReference>